<keyword evidence="9" id="KW-0732">Signal</keyword>
<dbReference type="AlphaFoldDB" id="A0A540KR77"/>
<evidence type="ECO:0000256" key="6">
    <source>
        <dbReference type="ARBA" id="ARBA00033335"/>
    </source>
</evidence>
<sequence length="114" mass="11822">MPPNLCTLLFLLATTVSTCGSIGVNWGTTASHPLPPAKVVELLKSNNVTKVKLFDADPGVLGALSGSKLSVTVGIPNAFLKFLNSSKKAAESWVHDNVTRYVSNGGGGVGVKIE</sequence>
<evidence type="ECO:0000256" key="1">
    <source>
        <dbReference type="ARBA" id="ARBA00000382"/>
    </source>
</evidence>
<reference evidence="10 11" key="1">
    <citation type="journal article" date="2019" name="G3 (Bethesda)">
        <title>Sequencing of a Wild Apple (Malus baccata) Genome Unravels the Differences Between Cultivated and Wild Apple Species Regarding Disease Resistance and Cold Tolerance.</title>
        <authorList>
            <person name="Chen X."/>
        </authorList>
    </citation>
    <scope>NUCLEOTIDE SEQUENCE [LARGE SCALE GENOMIC DNA]</scope>
    <source>
        <strain evidence="11">cv. Shandingzi</strain>
        <tissue evidence="10">Leaves</tissue>
    </source>
</reference>
<keyword evidence="11" id="KW-1185">Reference proteome</keyword>
<comment type="catalytic activity">
    <reaction evidence="1">
        <text>Hydrolysis of (1-&gt;3)-beta-D-glucosidic linkages in (1-&gt;3)-beta-D-glucans.</text>
        <dbReference type="EC" id="3.2.1.39"/>
    </reaction>
</comment>
<keyword evidence="5" id="KW-0326">Glycosidase</keyword>
<keyword evidence="4" id="KW-0378">Hydrolase</keyword>
<dbReference type="Pfam" id="PF00332">
    <property type="entry name" value="Glyco_hydro_17"/>
    <property type="match status" value="1"/>
</dbReference>
<protein>
    <recommendedName>
        <fullName evidence="3">glucan endo-1,3-beta-D-glucosidase</fullName>
        <ecNumber evidence="3">3.2.1.39</ecNumber>
    </recommendedName>
    <alternativeName>
        <fullName evidence="6">(1-&gt;3)-beta-glucan endohydrolase</fullName>
    </alternativeName>
    <alternativeName>
        <fullName evidence="7">Beta-1,3-endoglucanase</fullName>
    </alternativeName>
</protein>
<comment type="caution">
    <text evidence="10">The sequence shown here is derived from an EMBL/GenBank/DDBJ whole genome shotgun (WGS) entry which is preliminary data.</text>
</comment>
<proteinExistence type="inferred from homology"/>
<evidence type="ECO:0000256" key="8">
    <source>
        <dbReference type="RuleBase" id="RU004335"/>
    </source>
</evidence>
<evidence type="ECO:0000256" key="5">
    <source>
        <dbReference type="ARBA" id="ARBA00023295"/>
    </source>
</evidence>
<evidence type="ECO:0000313" key="10">
    <source>
        <dbReference type="EMBL" id="TQD76492.1"/>
    </source>
</evidence>
<dbReference type="InterPro" id="IPR000490">
    <property type="entry name" value="Glyco_hydro_17"/>
</dbReference>
<name>A0A540KR77_MALBA</name>
<dbReference type="PANTHER" id="PTHR32227">
    <property type="entry name" value="GLUCAN ENDO-1,3-BETA-GLUCOSIDASE BG1-RELATED-RELATED"/>
    <property type="match status" value="1"/>
</dbReference>
<dbReference type="Proteomes" id="UP000315295">
    <property type="component" value="Unassembled WGS sequence"/>
</dbReference>
<dbReference type="InterPro" id="IPR044965">
    <property type="entry name" value="Glyco_hydro_17_plant"/>
</dbReference>
<dbReference type="Gene3D" id="3.20.20.80">
    <property type="entry name" value="Glycosidases"/>
    <property type="match status" value="1"/>
</dbReference>
<dbReference type="STRING" id="106549.A0A540KR77"/>
<dbReference type="GO" id="GO:0042973">
    <property type="term" value="F:glucan endo-1,3-beta-D-glucosidase activity"/>
    <property type="evidence" value="ECO:0007669"/>
    <property type="project" value="UniProtKB-EC"/>
</dbReference>
<dbReference type="GO" id="GO:0005975">
    <property type="term" value="P:carbohydrate metabolic process"/>
    <property type="evidence" value="ECO:0007669"/>
    <property type="project" value="InterPro"/>
</dbReference>
<organism evidence="10 11">
    <name type="scientific">Malus baccata</name>
    <name type="common">Siberian crab apple</name>
    <name type="synonym">Pyrus baccata</name>
    <dbReference type="NCBI Taxonomy" id="106549"/>
    <lineage>
        <taxon>Eukaryota</taxon>
        <taxon>Viridiplantae</taxon>
        <taxon>Streptophyta</taxon>
        <taxon>Embryophyta</taxon>
        <taxon>Tracheophyta</taxon>
        <taxon>Spermatophyta</taxon>
        <taxon>Magnoliopsida</taxon>
        <taxon>eudicotyledons</taxon>
        <taxon>Gunneridae</taxon>
        <taxon>Pentapetalae</taxon>
        <taxon>rosids</taxon>
        <taxon>fabids</taxon>
        <taxon>Rosales</taxon>
        <taxon>Rosaceae</taxon>
        <taxon>Amygdaloideae</taxon>
        <taxon>Maleae</taxon>
        <taxon>Malus</taxon>
    </lineage>
</organism>
<feature type="chain" id="PRO_5022233044" description="glucan endo-1,3-beta-D-glucosidase" evidence="9">
    <location>
        <begin position="22"/>
        <end position="114"/>
    </location>
</feature>
<dbReference type="SUPFAM" id="SSF51445">
    <property type="entry name" value="(Trans)glycosidases"/>
    <property type="match status" value="1"/>
</dbReference>
<evidence type="ECO:0000256" key="3">
    <source>
        <dbReference type="ARBA" id="ARBA00012780"/>
    </source>
</evidence>
<evidence type="ECO:0000256" key="2">
    <source>
        <dbReference type="ARBA" id="ARBA00008773"/>
    </source>
</evidence>
<evidence type="ECO:0000256" key="4">
    <source>
        <dbReference type="ARBA" id="ARBA00022801"/>
    </source>
</evidence>
<gene>
    <name evidence="10" type="ORF">C1H46_037983</name>
</gene>
<evidence type="ECO:0000256" key="7">
    <source>
        <dbReference type="ARBA" id="ARBA00033417"/>
    </source>
</evidence>
<comment type="similarity">
    <text evidence="2 8">Belongs to the glycosyl hydrolase 17 family.</text>
</comment>
<evidence type="ECO:0000313" key="11">
    <source>
        <dbReference type="Proteomes" id="UP000315295"/>
    </source>
</evidence>
<dbReference type="EC" id="3.2.1.39" evidence="3"/>
<accession>A0A540KR77</accession>
<feature type="signal peptide" evidence="9">
    <location>
        <begin position="1"/>
        <end position="21"/>
    </location>
</feature>
<evidence type="ECO:0000256" key="9">
    <source>
        <dbReference type="SAM" id="SignalP"/>
    </source>
</evidence>
<dbReference type="InterPro" id="IPR017853">
    <property type="entry name" value="GH"/>
</dbReference>
<dbReference type="EMBL" id="VIEB01001027">
    <property type="protein sequence ID" value="TQD76492.1"/>
    <property type="molecule type" value="Genomic_DNA"/>
</dbReference>